<accession>A0A7Y9LE44</accession>
<dbReference type="EMBL" id="JACCBU010000001">
    <property type="protein sequence ID" value="NYE74567.1"/>
    <property type="molecule type" value="Genomic_DNA"/>
</dbReference>
<protein>
    <submittedName>
        <fullName evidence="1">Uncharacterized protein</fullName>
    </submittedName>
</protein>
<organism evidence="1 2">
    <name type="scientific">Microlunatus parietis</name>
    <dbReference type="NCBI Taxonomy" id="682979"/>
    <lineage>
        <taxon>Bacteria</taxon>
        <taxon>Bacillati</taxon>
        <taxon>Actinomycetota</taxon>
        <taxon>Actinomycetes</taxon>
        <taxon>Propionibacteriales</taxon>
        <taxon>Propionibacteriaceae</taxon>
        <taxon>Microlunatus</taxon>
    </lineage>
</organism>
<sequence>MTCLFIRTRRMELGPNYQELWQLKSNIQAYLNNLDVRFTDVINNDQEVAGNLADMRVSILHLHIGGRGYFEQVIASGTDVSQTRGIVDRIANDIAQAR</sequence>
<gene>
    <name evidence="1" type="ORF">BKA15_005896</name>
</gene>
<reference evidence="1 2" key="1">
    <citation type="submission" date="2020-07" db="EMBL/GenBank/DDBJ databases">
        <title>Sequencing the genomes of 1000 actinobacteria strains.</title>
        <authorList>
            <person name="Klenk H.-P."/>
        </authorList>
    </citation>
    <scope>NUCLEOTIDE SEQUENCE [LARGE SCALE GENOMIC DNA]</scope>
    <source>
        <strain evidence="1 2">DSM 22083</strain>
    </source>
</reference>
<evidence type="ECO:0000313" key="1">
    <source>
        <dbReference type="EMBL" id="NYE74567.1"/>
    </source>
</evidence>
<dbReference type="Proteomes" id="UP000569914">
    <property type="component" value="Unassembled WGS sequence"/>
</dbReference>
<dbReference type="AlphaFoldDB" id="A0A7Y9LE44"/>
<proteinExistence type="predicted"/>
<evidence type="ECO:0000313" key="2">
    <source>
        <dbReference type="Proteomes" id="UP000569914"/>
    </source>
</evidence>
<keyword evidence="2" id="KW-1185">Reference proteome</keyword>
<comment type="caution">
    <text evidence="1">The sequence shown here is derived from an EMBL/GenBank/DDBJ whole genome shotgun (WGS) entry which is preliminary data.</text>
</comment>
<name>A0A7Y9LE44_9ACTN</name>